<evidence type="ECO:0000313" key="2">
    <source>
        <dbReference type="Proteomes" id="UP001359559"/>
    </source>
</evidence>
<keyword evidence="2" id="KW-1185">Reference proteome</keyword>
<proteinExistence type="predicted"/>
<organism evidence="1 2">
    <name type="scientific">Clitoria ternatea</name>
    <name type="common">Butterfly pea</name>
    <dbReference type="NCBI Taxonomy" id="43366"/>
    <lineage>
        <taxon>Eukaryota</taxon>
        <taxon>Viridiplantae</taxon>
        <taxon>Streptophyta</taxon>
        <taxon>Embryophyta</taxon>
        <taxon>Tracheophyta</taxon>
        <taxon>Spermatophyta</taxon>
        <taxon>Magnoliopsida</taxon>
        <taxon>eudicotyledons</taxon>
        <taxon>Gunneridae</taxon>
        <taxon>Pentapetalae</taxon>
        <taxon>rosids</taxon>
        <taxon>fabids</taxon>
        <taxon>Fabales</taxon>
        <taxon>Fabaceae</taxon>
        <taxon>Papilionoideae</taxon>
        <taxon>50 kb inversion clade</taxon>
        <taxon>NPAAA clade</taxon>
        <taxon>indigoferoid/millettioid clade</taxon>
        <taxon>Phaseoleae</taxon>
        <taxon>Clitoria</taxon>
    </lineage>
</organism>
<evidence type="ECO:0000313" key="1">
    <source>
        <dbReference type="EMBL" id="KAK7309156.1"/>
    </source>
</evidence>
<gene>
    <name evidence="1" type="ORF">RJT34_05670</name>
</gene>
<protein>
    <submittedName>
        <fullName evidence="1">Uncharacterized protein</fullName>
    </submittedName>
</protein>
<accession>A0AAN9PSQ3</accession>
<reference evidence="1 2" key="1">
    <citation type="submission" date="2024-01" db="EMBL/GenBank/DDBJ databases">
        <title>The genomes of 5 underutilized Papilionoideae crops provide insights into root nodulation and disease resistance.</title>
        <authorList>
            <person name="Yuan L."/>
        </authorList>
    </citation>
    <scope>NUCLEOTIDE SEQUENCE [LARGE SCALE GENOMIC DNA]</scope>
    <source>
        <strain evidence="1">LY-2023</strain>
        <tissue evidence="1">Leaf</tissue>
    </source>
</reference>
<comment type="caution">
    <text evidence="1">The sequence shown here is derived from an EMBL/GenBank/DDBJ whole genome shotgun (WGS) entry which is preliminary data.</text>
</comment>
<dbReference type="Proteomes" id="UP001359559">
    <property type="component" value="Unassembled WGS sequence"/>
</dbReference>
<dbReference type="AlphaFoldDB" id="A0AAN9PSQ3"/>
<sequence>MGVRLVNPLTPLLDSAHLCVSGVGNPSSSLFLSPSFAYTGSRFLVMPLLKNLRGSMMLKYFPGFVVTDSFSSHDATLWSYAYRPDRVACQFGFDQPNCLMTLDTVPV</sequence>
<name>A0AAN9PSQ3_CLITE</name>
<dbReference type="EMBL" id="JAYKXN010000002">
    <property type="protein sequence ID" value="KAK7309156.1"/>
    <property type="molecule type" value="Genomic_DNA"/>
</dbReference>